<evidence type="ECO:0000313" key="2">
    <source>
        <dbReference type="Proteomes" id="UP000887013"/>
    </source>
</evidence>
<proteinExistence type="predicted"/>
<organism evidence="1 2">
    <name type="scientific">Nephila pilipes</name>
    <name type="common">Giant wood spider</name>
    <name type="synonym">Nephila maculata</name>
    <dbReference type="NCBI Taxonomy" id="299642"/>
    <lineage>
        <taxon>Eukaryota</taxon>
        <taxon>Metazoa</taxon>
        <taxon>Ecdysozoa</taxon>
        <taxon>Arthropoda</taxon>
        <taxon>Chelicerata</taxon>
        <taxon>Arachnida</taxon>
        <taxon>Araneae</taxon>
        <taxon>Araneomorphae</taxon>
        <taxon>Entelegynae</taxon>
        <taxon>Araneoidea</taxon>
        <taxon>Nephilidae</taxon>
        <taxon>Nephila</taxon>
    </lineage>
</organism>
<dbReference type="OrthoDB" id="10591396at2759"/>
<protein>
    <recommendedName>
        <fullName evidence="3">RNA-directed DNA polymerase from mobile element jockey</fullName>
    </recommendedName>
</protein>
<evidence type="ECO:0008006" key="3">
    <source>
        <dbReference type="Google" id="ProtNLM"/>
    </source>
</evidence>
<dbReference type="AlphaFoldDB" id="A0A8X6IPY7"/>
<dbReference type="EMBL" id="BMAW01092570">
    <property type="protein sequence ID" value="GFS55494.1"/>
    <property type="molecule type" value="Genomic_DNA"/>
</dbReference>
<name>A0A8X6IPY7_NEPPI</name>
<accession>A0A8X6IPY7</accession>
<evidence type="ECO:0000313" key="1">
    <source>
        <dbReference type="EMBL" id="GFS55494.1"/>
    </source>
</evidence>
<keyword evidence="2" id="KW-1185">Reference proteome</keyword>
<gene>
    <name evidence="1" type="ORF">NPIL_559811</name>
</gene>
<reference evidence="1" key="1">
    <citation type="submission" date="2020-08" db="EMBL/GenBank/DDBJ databases">
        <title>Multicomponent nature underlies the extraordinary mechanical properties of spider dragline silk.</title>
        <authorList>
            <person name="Kono N."/>
            <person name="Nakamura H."/>
            <person name="Mori M."/>
            <person name="Yoshida Y."/>
            <person name="Ohtoshi R."/>
            <person name="Malay A.D."/>
            <person name="Moran D.A.P."/>
            <person name="Tomita M."/>
            <person name="Numata K."/>
            <person name="Arakawa K."/>
        </authorList>
    </citation>
    <scope>NUCLEOTIDE SEQUENCE</scope>
</reference>
<dbReference type="Proteomes" id="UP000887013">
    <property type="component" value="Unassembled WGS sequence"/>
</dbReference>
<sequence length="153" mass="17825">MKRHHFPVHLPEQPTRITHRANNSIIDICLAKGLHFVTSKSITALASDHNPVLFTVDIDDINSPALNTIRFTNWTTFQQLLIELLLKNPKIATKQEIDETLENFTTQYSKVINSSSKLKIIYKQPSLRKQIQFKNIVRKRWQETRPTKQHSIN</sequence>
<comment type="caution">
    <text evidence="1">The sequence shown here is derived from an EMBL/GenBank/DDBJ whole genome shotgun (WGS) entry which is preliminary data.</text>
</comment>